<accession>A0A7D5YZ33</accession>
<dbReference type="EMBL" id="CP058932">
    <property type="protein sequence ID" value="QLI66383.1"/>
    <property type="molecule type" value="Genomic_DNA"/>
</dbReference>
<dbReference type="Proteomes" id="UP000510686">
    <property type="component" value="Chromosome 1"/>
</dbReference>
<reference evidence="1 2" key="1">
    <citation type="submission" date="2020-07" db="EMBL/GenBank/DDBJ databases">
        <title>Telomere length de novo assembly of all 7 chromosomes of the fungus, Metarhizium brunneum, using a novel assembly pipeline.</title>
        <authorList>
            <person name="Saud z."/>
            <person name="Kortsinoglou A."/>
            <person name="Kouvelis V.N."/>
            <person name="Butt T.M."/>
        </authorList>
    </citation>
    <scope>NUCLEOTIDE SEQUENCE [LARGE SCALE GENOMIC DNA]</scope>
    <source>
        <strain evidence="1 2">4556</strain>
    </source>
</reference>
<proteinExistence type="predicted"/>
<dbReference type="AlphaFoldDB" id="A0A7D5YZ33"/>
<protein>
    <submittedName>
        <fullName evidence="1">Uncharacterized protein</fullName>
    </submittedName>
</protein>
<evidence type="ECO:0000313" key="2">
    <source>
        <dbReference type="Proteomes" id="UP000510686"/>
    </source>
</evidence>
<dbReference type="GeneID" id="90967531"/>
<organism evidence="1 2">
    <name type="scientific">Metarhizium brunneum</name>
    <dbReference type="NCBI Taxonomy" id="500148"/>
    <lineage>
        <taxon>Eukaryota</taxon>
        <taxon>Fungi</taxon>
        <taxon>Dikarya</taxon>
        <taxon>Ascomycota</taxon>
        <taxon>Pezizomycotina</taxon>
        <taxon>Sordariomycetes</taxon>
        <taxon>Hypocreomycetidae</taxon>
        <taxon>Hypocreales</taxon>
        <taxon>Clavicipitaceae</taxon>
        <taxon>Metarhizium</taxon>
    </lineage>
</organism>
<evidence type="ECO:0000313" key="1">
    <source>
        <dbReference type="EMBL" id="QLI66383.1"/>
    </source>
</evidence>
<dbReference type="KEGG" id="mbrn:90967531"/>
<gene>
    <name evidence="1" type="ORF">G6M90_00g026390</name>
</gene>
<dbReference type="RefSeq" id="XP_065986139.1">
    <property type="nucleotide sequence ID" value="XM_066129964.1"/>
</dbReference>
<name>A0A7D5YZ33_9HYPO</name>
<sequence length="84" mass="8653">MPVSVMFSGTIGGSEVDVARVVGLAEVLEREVEKGSIFSILVSVDGVTVERGDEKLFPSAGSVVIGEDELAGVAICELPNCNTA</sequence>
<keyword evidence="2" id="KW-1185">Reference proteome</keyword>